<name>M5Q3G5_DESAF</name>
<dbReference type="SUPFAM" id="SSF53756">
    <property type="entry name" value="UDP-Glycosyltransferase/glycogen phosphorylase"/>
    <property type="match status" value="1"/>
</dbReference>
<dbReference type="EMBL" id="AOSV01000004">
    <property type="protein sequence ID" value="EMG38408.1"/>
    <property type="molecule type" value="Genomic_DNA"/>
</dbReference>
<dbReference type="AlphaFoldDB" id="M5Q3G5"/>
<sequence>MRVVCAGGDPGGSRCVLAVAALLAELGDEVQVMNHGFLGKESTHFPIHLVAEDAFTTEGVDCFLYGSSSMDTYALQLSEQALAQGIPTVHICDNWSSYSKRITLGNRMLAPDVYCCMDQQALQDAVQEGVPPDSLVVTGQPALARDLEEASTKRHDPLLRQRYARSGHPVFVFVSEPYRKVMGADTARPDHCGFTEYEVLLAFADALRHICPEAFVYVLPHPKHDKGEMEQLWEAVRGNLHGEVVHPPSPRDLLPAACGFVGMGSILLYEAWVLGYPVLFLQPGCRIQGMRRFAQLEHGCYASDTQLISQQLALWHQYCVVGVGSPRPEYAIHRQSTRRIAEIIHSLHTKR</sequence>
<protein>
    <recommendedName>
        <fullName evidence="3">Capsule polysaccharide biosynthesis protein</fullName>
    </recommendedName>
</protein>
<gene>
    <name evidence="1" type="ORF">PCS_00706</name>
</gene>
<evidence type="ECO:0000313" key="1">
    <source>
        <dbReference type="EMBL" id="EMG38408.1"/>
    </source>
</evidence>
<organism evidence="1 2">
    <name type="scientific">Desulfocurvibacter africanus PCS</name>
    <dbReference type="NCBI Taxonomy" id="1262666"/>
    <lineage>
        <taxon>Bacteria</taxon>
        <taxon>Pseudomonadati</taxon>
        <taxon>Thermodesulfobacteriota</taxon>
        <taxon>Desulfovibrionia</taxon>
        <taxon>Desulfovibrionales</taxon>
        <taxon>Desulfovibrionaceae</taxon>
        <taxon>Desulfocurvibacter</taxon>
    </lineage>
</organism>
<comment type="caution">
    <text evidence="1">The sequence shown here is derived from an EMBL/GenBank/DDBJ whole genome shotgun (WGS) entry which is preliminary data.</text>
</comment>
<proteinExistence type="predicted"/>
<dbReference type="Proteomes" id="UP000011922">
    <property type="component" value="Unassembled WGS sequence"/>
</dbReference>
<accession>M5Q3G5</accession>
<dbReference type="PATRIC" id="fig|1262666.3.peg.714"/>
<evidence type="ECO:0000313" key="2">
    <source>
        <dbReference type="Proteomes" id="UP000011922"/>
    </source>
</evidence>
<evidence type="ECO:0008006" key="3">
    <source>
        <dbReference type="Google" id="ProtNLM"/>
    </source>
</evidence>
<reference evidence="1 2" key="1">
    <citation type="journal article" date="2013" name="Genome Announc.">
        <title>Draft Genome Sequence for Desulfovibrio africanus Strain PCS.</title>
        <authorList>
            <person name="Brown S.D."/>
            <person name="Utturkar S.M."/>
            <person name="Arkin A.P."/>
            <person name="Deutschbauer A.M."/>
            <person name="Elias D.A."/>
            <person name="Hazen T.C."/>
            <person name="Chakraborty R."/>
        </authorList>
    </citation>
    <scope>NUCLEOTIDE SEQUENCE [LARGE SCALE GENOMIC DNA]</scope>
    <source>
        <strain evidence="1 2">PCS</strain>
    </source>
</reference>